<dbReference type="Pfam" id="PF05739">
    <property type="entry name" value="SNARE"/>
    <property type="match status" value="1"/>
</dbReference>
<keyword evidence="3" id="KW-0472">Membrane</keyword>
<dbReference type="GO" id="GO:0005484">
    <property type="term" value="F:SNAP receptor activity"/>
    <property type="evidence" value="ECO:0007669"/>
    <property type="project" value="TreeGrafter"/>
</dbReference>
<keyword evidence="2" id="KW-0175">Coiled coil</keyword>
<evidence type="ECO:0000313" key="5">
    <source>
        <dbReference type="EMBL" id="ODV97799.1"/>
    </source>
</evidence>
<feature type="domain" description="T-SNARE coiled-coil homology" evidence="4">
    <location>
        <begin position="193"/>
        <end position="255"/>
    </location>
</feature>
<proteinExistence type="inferred from homology"/>
<dbReference type="Pfam" id="PF14523">
    <property type="entry name" value="Syntaxin_2"/>
    <property type="match status" value="1"/>
</dbReference>
<dbReference type="EMBL" id="KV454011">
    <property type="protein sequence ID" value="ODV97799.1"/>
    <property type="molecule type" value="Genomic_DNA"/>
</dbReference>
<dbReference type="InterPro" id="IPR045242">
    <property type="entry name" value="Syntaxin"/>
</dbReference>
<organism evidence="5 6">
    <name type="scientific">Pachysolen tannophilus NRRL Y-2460</name>
    <dbReference type="NCBI Taxonomy" id="669874"/>
    <lineage>
        <taxon>Eukaryota</taxon>
        <taxon>Fungi</taxon>
        <taxon>Dikarya</taxon>
        <taxon>Ascomycota</taxon>
        <taxon>Saccharomycotina</taxon>
        <taxon>Pichiomycetes</taxon>
        <taxon>Pachysolenaceae</taxon>
        <taxon>Pachysolen</taxon>
    </lineage>
</organism>
<dbReference type="AlphaFoldDB" id="A0A1E4U1D4"/>
<dbReference type="Gene3D" id="1.20.58.70">
    <property type="match status" value="1"/>
</dbReference>
<dbReference type="InterPro" id="IPR000727">
    <property type="entry name" value="T_SNARE_dom"/>
</dbReference>
<evidence type="ECO:0000259" key="4">
    <source>
        <dbReference type="PROSITE" id="PS50192"/>
    </source>
</evidence>
<dbReference type="Gene3D" id="1.20.5.110">
    <property type="match status" value="1"/>
</dbReference>
<comment type="similarity">
    <text evidence="1">Belongs to the syntaxin family.</text>
</comment>
<accession>A0A1E4U1D4</accession>
<dbReference type="Proteomes" id="UP000094236">
    <property type="component" value="Unassembled WGS sequence"/>
</dbReference>
<dbReference type="InterPro" id="IPR010989">
    <property type="entry name" value="SNARE"/>
</dbReference>
<dbReference type="PANTHER" id="PTHR19957:SF295">
    <property type="entry name" value="SYNTAXIN VAM3"/>
    <property type="match status" value="1"/>
</dbReference>
<dbReference type="GO" id="GO:0006886">
    <property type="term" value="P:intracellular protein transport"/>
    <property type="evidence" value="ECO:0007669"/>
    <property type="project" value="TreeGrafter"/>
</dbReference>
<dbReference type="SMART" id="SM00397">
    <property type="entry name" value="t_SNARE"/>
    <property type="match status" value="1"/>
</dbReference>
<dbReference type="CDD" id="cd15840">
    <property type="entry name" value="SNARE_Qa"/>
    <property type="match status" value="1"/>
</dbReference>
<name>A0A1E4U1D4_PACTA</name>
<dbReference type="GO" id="GO:0006906">
    <property type="term" value="P:vesicle fusion"/>
    <property type="evidence" value="ECO:0007669"/>
    <property type="project" value="TreeGrafter"/>
</dbReference>
<dbReference type="GO" id="GO:0012505">
    <property type="term" value="C:endomembrane system"/>
    <property type="evidence" value="ECO:0007669"/>
    <property type="project" value="TreeGrafter"/>
</dbReference>
<dbReference type="PROSITE" id="PS50192">
    <property type="entry name" value="T_SNARE"/>
    <property type="match status" value="1"/>
</dbReference>
<evidence type="ECO:0000256" key="1">
    <source>
        <dbReference type="ARBA" id="ARBA00009063"/>
    </source>
</evidence>
<protein>
    <recommendedName>
        <fullName evidence="4">t-SNARE coiled-coil homology domain-containing protein</fullName>
    </recommendedName>
</protein>
<feature type="transmembrane region" description="Helical" evidence="3">
    <location>
        <begin position="265"/>
        <end position="284"/>
    </location>
</feature>
<gene>
    <name evidence="5" type="ORF">PACTADRAFT_47652</name>
</gene>
<keyword evidence="3" id="KW-0812">Transmembrane</keyword>
<evidence type="ECO:0000256" key="3">
    <source>
        <dbReference type="SAM" id="Phobius"/>
    </source>
</evidence>
<dbReference type="GO" id="GO:0000149">
    <property type="term" value="F:SNARE binding"/>
    <property type="evidence" value="ECO:0007669"/>
    <property type="project" value="TreeGrafter"/>
</dbReference>
<dbReference type="SUPFAM" id="SSF47661">
    <property type="entry name" value="t-snare proteins"/>
    <property type="match status" value="1"/>
</dbReference>
<reference evidence="6" key="1">
    <citation type="submission" date="2016-05" db="EMBL/GenBank/DDBJ databases">
        <title>Comparative genomics of biotechnologically important yeasts.</title>
        <authorList>
            <consortium name="DOE Joint Genome Institute"/>
            <person name="Riley R."/>
            <person name="Haridas S."/>
            <person name="Wolfe K.H."/>
            <person name="Lopes M.R."/>
            <person name="Hittinger C.T."/>
            <person name="Goker M."/>
            <person name="Salamov A."/>
            <person name="Wisecaver J."/>
            <person name="Long T.M."/>
            <person name="Aerts A.L."/>
            <person name="Barry K."/>
            <person name="Choi C."/>
            <person name="Clum A."/>
            <person name="Coughlan A.Y."/>
            <person name="Deshpande S."/>
            <person name="Douglass A.P."/>
            <person name="Hanson S.J."/>
            <person name="Klenk H.-P."/>
            <person name="Labutti K."/>
            <person name="Lapidus A."/>
            <person name="Lindquist E."/>
            <person name="Lipzen A."/>
            <person name="Meier-Kolthoff J.P."/>
            <person name="Ohm R.A."/>
            <person name="Otillar R.P."/>
            <person name="Pangilinan J."/>
            <person name="Peng Y."/>
            <person name="Rokas A."/>
            <person name="Rosa C.A."/>
            <person name="Scheuner C."/>
            <person name="Sibirny A.A."/>
            <person name="Slot J.C."/>
            <person name="Stielow J.B."/>
            <person name="Sun H."/>
            <person name="Kurtzman C.P."/>
            <person name="Blackwell M."/>
            <person name="Grigoriev I.V."/>
            <person name="Jeffries T.W."/>
        </authorList>
    </citation>
    <scope>NUCLEOTIDE SEQUENCE [LARGE SCALE GENOMIC DNA]</scope>
    <source>
        <strain evidence="6">NRRL Y-2460</strain>
    </source>
</reference>
<keyword evidence="6" id="KW-1185">Reference proteome</keyword>
<dbReference type="GO" id="GO:0048278">
    <property type="term" value="P:vesicle docking"/>
    <property type="evidence" value="ECO:0007669"/>
    <property type="project" value="TreeGrafter"/>
</dbReference>
<sequence>MSFAKFDIEAQREVGSGDKDNQISDNWNHLSLELSDFANNLQKFEKLVLQLGSKRDNKNLRTNISTIFESLQKLSDSINDKLNNLILHSENDPPNIRFTKEKLKKEFNNLNSTYQVIKNDYLGKLQNIIINNEFNNNNNNDNNNLIIQEEEEAAAHDKRETDPLLNGGTGQRQLYTQQPAQATINQTDLEFHSYLVQQRSQDLSQLNTGVQELNSIFKDLNSLIQQQGNNIDRIEDNLTTYADNHRSANQELVKADKYQRKKGKWCLLILAVLVLFLIVIVLIIS</sequence>
<feature type="coiled-coil region" evidence="2">
    <location>
        <begin position="217"/>
        <end position="251"/>
    </location>
</feature>
<dbReference type="GO" id="GO:0031201">
    <property type="term" value="C:SNARE complex"/>
    <property type="evidence" value="ECO:0007669"/>
    <property type="project" value="TreeGrafter"/>
</dbReference>
<dbReference type="STRING" id="669874.A0A1E4U1D4"/>
<evidence type="ECO:0000256" key="2">
    <source>
        <dbReference type="SAM" id="Coils"/>
    </source>
</evidence>
<dbReference type="PANTHER" id="PTHR19957">
    <property type="entry name" value="SYNTAXIN"/>
    <property type="match status" value="1"/>
</dbReference>
<keyword evidence="3" id="KW-1133">Transmembrane helix</keyword>
<dbReference type="OrthoDB" id="364348at2759"/>
<dbReference type="InterPro" id="IPR006011">
    <property type="entry name" value="Syntaxin_N"/>
</dbReference>
<evidence type="ECO:0000313" key="6">
    <source>
        <dbReference type="Proteomes" id="UP000094236"/>
    </source>
</evidence>